<dbReference type="EMBL" id="KN847989">
    <property type="protein sequence ID" value="KIR45312.1"/>
    <property type="molecule type" value="Genomic_DNA"/>
</dbReference>
<protein>
    <submittedName>
        <fullName evidence="4">F-box protein 9</fullName>
    </submittedName>
</protein>
<dbReference type="AlphaFoldDB" id="A0A0D0TFV3"/>
<evidence type="ECO:0000256" key="1">
    <source>
        <dbReference type="ARBA" id="ARBA00022786"/>
    </source>
</evidence>
<evidence type="ECO:0000259" key="3">
    <source>
        <dbReference type="PROSITE" id="PS50181"/>
    </source>
</evidence>
<keyword evidence="1" id="KW-0833">Ubl conjugation pathway</keyword>
<dbReference type="Pfam" id="PF19270">
    <property type="entry name" value="FBO_C"/>
    <property type="match status" value="1"/>
</dbReference>
<reference evidence="4" key="1">
    <citation type="submission" date="2015-01" db="EMBL/GenBank/DDBJ databases">
        <title>The Genome Sequence of Cryptococcus gattii CA1280.</title>
        <authorList>
            <consortium name="The Broad Institute Genomics Platform"/>
            <person name="Cuomo C."/>
            <person name="Litvintseva A."/>
            <person name="Chen Y."/>
            <person name="Heitman J."/>
            <person name="Sun S."/>
            <person name="Springer D."/>
            <person name="Dromer F."/>
            <person name="Young S."/>
            <person name="Zeng Q."/>
            <person name="Gargeya S."/>
            <person name="Abouelleil A."/>
            <person name="Alvarado L."/>
            <person name="Chapman S.B."/>
            <person name="Gainer-Dewar J."/>
            <person name="Goldberg J."/>
            <person name="Griggs A."/>
            <person name="Gujja S."/>
            <person name="Hansen M."/>
            <person name="Howarth C."/>
            <person name="Imamovic A."/>
            <person name="Larimer J."/>
            <person name="Murphy C."/>
            <person name="Naylor J."/>
            <person name="Pearson M."/>
            <person name="Priest M."/>
            <person name="Roberts A."/>
            <person name="Saif S."/>
            <person name="Shea T."/>
            <person name="Sykes S."/>
            <person name="Wortman J."/>
            <person name="Nusbaum C."/>
            <person name="Birren B."/>
        </authorList>
    </citation>
    <scope>NUCLEOTIDE SEQUENCE [LARGE SCALE GENOMIC DNA]</scope>
    <source>
        <strain evidence="4">CA1280</strain>
    </source>
</reference>
<accession>A0A0D0TFV3</accession>
<dbReference type="OrthoDB" id="2117972at2759"/>
<dbReference type="GO" id="GO:0031146">
    <property type="term" value="P:SCF-dependent proteasomal ubiquitin-dependent protein catabolic process"/>
    <property type="evidence" value="ECO:0007669"/>
    <property type="project" value="TreeGrafter"/>
</dbReference>
<name>A0A0D0TFV3_CRYGA</name>
<gene>
    <name evidence="4" type="ORF">I312_05351</name>
</gene>
<dbReference type="PANTHER" id="PTHR12874:SF9">
    <property type="entry name" value="F-BOX ONLY PROTEIN 48"/>
    <property type="match status" value="1"/>
</dbReference>
<sequence>MSTQVPTPSTPSFPNTPDVAEEMEKLQINPSQEPTSTSLQINGNDDEELERFRAQWREELKAKKAGVSSGVNVGNVIWRGKGQGVEREYEESKDRAILTSPKTPRMAHPLPAFEDDDDAPRAGPSKAVPTVAVIKGSNHSKTHPKKVRTDKERAVQTYAKAVESEQSGQLNEALILYRRAFKMDDDVDKLYTRSVAKATAQQVLEQQGTSENPLPAIPNSADIVQPSAPVEEPYSFQRHIQLHPDYVKSSAAPVASSKALSRSALTAIFDSLPIAPYEFTFLPEDEDLPIPIASLPAELIDPILAHLDVIWVERFAATCWRARYLTQCSNVWRRLAHRIYREPAMLPPGGLTAKDLVQKHAGEWRTTLIEEERVRMDGCYIAVCHYIRPGAGDEWIAITHLITYHRFLRFYPDGSVISFLTTDHPSEVVPILRPSLRGKGLHFGRWRLIRPDAIHNPKIDPEWVPSKSGEKRPARITVSDLLEPGVEDPKYEFEMELALRQTSRGRWNKLDILEYRSINLTTGETLALSLKNQKPFFFSKVRSYNPPF</sequence>
<dbReference type="InterPro" id="IPR045464">
    <property type="entry name" value="Hrt3/FBXO9_C"/>
</dbReference>
<dbReference type="HOGENOM" id="CLU_017706_2_0_1"/>
<feature type="region of interest" description="Disordered" evidence="2">
    <location>
        <begin position="101"/>
        <end position="125"/>
    </location>
</feature>
<evidence type="ECO:0000256" key="2">
    <source>
        <dbReference type="SAM" id="MobiDB-lite"/>
    </source>
</evidence>
<dbReference type="GO" id="GO:0019005">
    <property type="term" value="C:SCF ubiquitin ligase complex"/>
    <property type="evidence" value="ECO:0007669"/>
    <property type="project" value="TreeGrafter"/>
</dbReference>
<proteinExistence type="predicted"/>
<dbReference type="PANTHER" id="PTHR12874">
    <property type="entry name" value="F-BOX ONLY PROTEIN 48-RELATED"/>
    <property type="match status" value="1"/>
</dbReference>
<feature type="domain" description="F-box" evidence="3">
    <location>
        <begin position="289"/>
        <end position="335"/>
    </location>
</feature>
<dbReference type="PROSITE" id="PS50181">
    <property type="entry name" value="FBOX"/>
    <property type="match status" value="1"/>
</dbReference>
<dbReference type="SUPFAM" id="SSF81383">
    <property type="entry name" value="F-box domain"/>
    <property type="match status" value="1"/>
</dbReference>
<organism evidence="4">
    <name type="scientific">Cryptococcus bacillisporus CA1280</name>
    <dbReference type="NCBI Taxonomy" id="1296109"/>
    <lineage>
        <taxon>Eukaryota</taxon>
        <taxon>Fungi</taxon>
        <taxon>Dikarya</taxon>
        <taxon>Basidiomycota</taxon>
        <taxon>Agaricomycotina</taxon>
        <taxon>Tremellomycetes</taxon>
        <taxon>Tremellales</taxon>
        <taxon>Cryptococcaceae</taxon>
        <taxon>Cryptococcus</taxon>
        <taxon>Cryptococcus gattii species complex</taxon>
    </lineage>
</organism>
<evidence type="ECO:0000313" key="4">
    <source>
        <dbReference type="EMBL" id="KIR45312.1"/>
    </source>
</evidence>
<dbReference type="GO" id="GO:0005737">
    <property type="term" value="C:cytoplasm"/>
    <property type="evidence" value="ECO:0007669"/>
    <property type="project" value="TreeGrafter"/>
</dbReference>
<dbReference type="InterPro" id="IPR036047">
    <property type="entry name" value="F-box-like_dom_sf"/>
</dbReference>
<dbReference type="Gene3D" id="1.20.1280.50">
    <property type="match status" value="1"/>
</dbReference>
<dbReference type="InterPro" id="IPR001810">
    <property type="entry name" value="F-box_dom"/>
</dbReference>